<gene>
    <name evidence="2" type="ORF">PPACK8108_LOCUS1338</name>
</gene>
<feature type="region of interest" description="Disordered" evidence="1">
    <location>
        <begin position="480"/>
        <end position="522"/>
    </location>
</feature>
<feature type="compositionally biased region" description="Polar residues" evidence="1">
    <location>
        <begin position="681"/>
        <end position="695"/>
    </location>
</feature>
<evidence type="ECO:0000313" key="2">
    <source>
        <dbReference type="EMBL" id="CAH7666969.1"/>
    </source>
</evidence>
<feature type="region of interest" description="Disordered" evidence="1">
    <location>
        <begin position="534"/>
        <end position="573"/>
    </location>
</feature>
<feature type="compositionally biased region" description="Basic and acidic residues" evidence="1">
    <location>
        <begin position="924"/>
        <end position="939"/>
    </location>
</feature>
<sequence length="949" mass="102968">MERFNISTTSKLFHSSLCLNLGGKDVSHQIRHQAESISPSTPSSPATTSTAPESVTPEASALESLPASSSNPKKPSPSHPDDVLGTKTYSSPVAADSSDLTSNTSTTSNLKSHPLNQSPTVEKTSSNLNDNQLTPNSQTHSSNIRTIDSTKPSKPILELSLHDPITSDSKLGLDLDFLSFSQPPNHDLLAGLGPRLNSAVKQTQSTMVISDGLTPTGPRIIRASNSNINSSGRGYDGRQIVDSSAKISGSYRPSDSQRPPSQSSVASNRSTTPNLSQCSLRSNQELLPSSLPNSSSPSSASPPSESSSPPTSCDRHAAPKLASKTKVNQVKDSSPFLLDLDISGRGPSLAYGKISTSNPSEDEDADTSASSKAPSRRDSAHDEDPYLSSSPTDEGSDDEEDAHSVQYDGSSSDHHHTYQSVSPSPSLSVNPSSAQSINGPYLSRSQRRAPSPAYSTGGLSMSSTTSGAIKKSINIFKPFQKTTTTQDSRNFRNNQHDIYPSPVSSSTSFNTSESKNSKSSLYKGSNRIVRLISRVTGQTQQPQPGIDPPRGAASSTNPSTKQTPRPQHIKRKASLSNLLDSITDTLTISNAKSSKVASPTDPVALREKSSMRKKSLELLMIKKPQRPNFHDSKPQQQGDLGSKEPNKPTSLETSDAENKKQPMLRGRRSFDMLRSKFRTGASKQSTGLSVNTGVSSAKPLMRRAESDTLINSAKPQSSSSSSPTLAALKASKSLLKKRFSQLEVMMNSFIEFQHQQYQAHHQGLRSELSLGLSNLLNPLLKSSQDFILTHQHVGSTSSRRKDQGRTPLSNSPDGLVGYKNLNKAKWHRKILFGWSKIHFPFYLTWTYLVVVHHWPMGRYLPPIHLRMRMVTSSMKSYHGPAKQLCSTAKLLPSSKAPSRRDSAHDEDQYLSSSPTDEGSDDEEDAHRVQYDGSSSDHHHTYQSFSPSFR</sequence>
<feature type="compositionally biased region" description="Low complexity" evidence="1">
    <location>
        <begin position="288"/>
        <end position="312"/>
    </location>
</feature>
<feature type="compositionally biased region" description="Low complexity" evidence="1">
    <location>
        <begin position="219"/>
        <end position="233"/>
    </location>
</feature>
<feature type="compositionally biased region" description="Polar residues" evidence="1">
    <location>
        <begin position="265"/>
        <end position="287"/>
    </location>
</feature>
<accession>A0AAV0AFR1</accession>
<feature type="compositionally biased region" description="Low complexity" evidence="1">
    <location>
        <begin position="420"/>
        <end position="433"/>
    </location>
</feature>
<organism evidence="2 3">
    <name type="scientific">Phakopsora pachyrhizi</name>
    <name type="common">Asian soybean rust disease fungus</name>
    <dbReference type="NCBI Taxonomy" id="170000"/>
    <lineage>
        <taxon>Eukaryota</taxon>
        <taxon>Fungi</taxon>
        <taxon>Dikarya</taxon>
        <taxon>Basidiomycota</taxon>
        <taxon>Pucciniomycotina</taxon>
        <taxon>Pucciniomycetes</taxon>
        <taxon>Pucciniales</taxon>
        <taxon>Phakopsoraceae</taxon>
        <taxon>Phakopsora</taxon>
    </lineage>
</organism>
<feature type="compositionally biased region" description="Low complexity" evidence="1">
    <location>
        <begin position="96"/>
        <end position="110"/>
    </location>
</feature>
<feature type="compositionally biased region" description="Basic and acidic residues" evidence="1">
    <location>
        <begin position="898"/>
        <end position="907"/>
    </location>
</feature>
<name>A0AAV0AFR1_PHAPC</name>
<dbReference type="Proteomes" id="UP001153365">
    <property type="component" value="Unassembled WGS sequence"/>
</dbReference>
<protein>
    <submittedName>
        <fullName evidence="2">Uncharacterized protein</fullName>
    </submittedName>
</protein>
<evidence type="ECO:0000256" key="1">
    <source>
        <dbReference type="SAM" id="MobiDB-lite"/>
    </source>
</evidence>
<dbReference type="EMBL" id="CALTRL010000179">
    <property type="protein sequence ID" value="CAH7666969.1"/>
    <property type="molecule type" value="Genomic_DNA"/>
</dbReference>
<comment type="caution">
    <text evidence="2">The sequence shown here is derived from an EMBL/GenBank/DDBJ whole genome shotgun (WGS) entry which is preliminary data.</text>
</comment>
<feature type="compositionally biased region" description="Low complexity" evidence="1">
    <location>
        <begin position="455"/>
        <end position="466"/>
    </location>
</feature>
<feature type="compositionally biased region" description="Polar residues" evidence="1">
    <location>
        <begin position="480"/>
        <end position="493"/>
    </location>
</feature>
<feature type="region of interest" description="Disordered" evidence="1">
    <location>
        <begin position="891"/>
        <end position="949"/>
    </location>
</feature>
<dbReference type="AlphaFoldDB" id="A0AAV0AFR1"/>
<evidence type="ECO:0000313" key="3">
    <source>
        <dbReference type="Proteomes" id="UP001153365"/>
    </source>
</evidence>
<feature type="compositionally biased region" description="Basic and acidic residues" evidence="1">
    <location>
        <begin position="375"/>
        <end position="384"/>
    </location>
</feature>
<feature type="compositionally biased region" description="Low complexity" evidence="1">
    <location>
        <begin position="35"/>
        <end position="73"/>
    </location>
</feature>
<proteinExistence type="predicted"/>
<feature type="region of interest" description="Disordered" evidence="1">
    <location>
        <begin position="209"/>
        <end position="466"/>
    </location>
</feature>
<feature type="compositionally biased region" description="Low complexity" evidence="1">
    <location>
        <begin position="500"/>
        <end position="520"/>
    </location>
</feature>
<feature type="compositionally biased region" description="Low complexity" evidence="1">
    <location>
        <begin position="250"/>
        <end position="264"/>
    </location>
</feature>
<feature type="compositionally biased region" description="Polar residues" evidence="1">
    <location>
        <begin position="553"/>
        <end position="565"/>
    </location>
</feature>
<keyword evidence="3" id="KW-1185">Reference proteome</keyword>
<reference evidence="2" key="1">
    <citation type="submission" date="2022-06" db="EMBL/GenBank/DDBJ databases">
        <authorList>
            <consortium name="SYNGENTA / RWTH Aachen University"/>
        </authorList>
    </citation>
    <scope>NUCLEOTIDE SEQUENCE</scope>
</reference>
<feature type="region of interest" description="Disordered" evidence="1">
    <location>
        <begin position="592"/>
        <end position="611"/>
    </location>
</feature>
<feature type="region of interest" description="Disordered" evidence="1">
    <location>
        <begin position="792"/>
        <end position="814"/>
    </location>
</feature>
<feature type="region of interest" description="Disordered" evidence="1">
    <location>
        <begin position="620"/>
        <end position="700"/>
    </location>
</feature>
<feature type="region of interest" description="Disordered" evidence="1">
    <location>
        <begin position="31"/>
        <end position="150"/>
    </location>
</feature>
<feature type="compositionally biased region" description="Polar residues" evidence="1">
    <location>
        <begin position="114"/>
        <end position="150"/>
    </location>
</feature>